<evidence type="ECO:0008006" key="5">
    <source>
        <dbReference type="Google" id="ProtNLM"/>
    </source>
</evidence>
<dbReference type="EMBL" id="CACVBM020000444">
    <property type="protein sequence ID" value="CAA7019178.1"/>
    <property type="molecule type" value="Genomic_DNA"/>
</dbReference>
<reference evidence="3" key="1">
    <citation type="submission" date="2020-01" db="EMBL/GenBank/DDBJ databases">
        <authorList>
            <person name="Mishra B."/>
        </authorList>
    </citation>
    <scope>NUCLEOTIDE SEQUENCE [LARGE SCALE GENOMIC DNA]</scope>
</reference>
<evidence type="ECO:0000313" key="4">
    <source>
        <dbReference type="Proteomes" id="UP000467841"/>
    </source>
</evidence>
<evidence type="ECO:0000256" key="2">
    <source>
        <dbReference type="SAM" id="MobiDB-lite"/>
    </source>
</evidence>
<dbReference type="AlphaFoldDB" id="A0A6D2I1S6"/>
<gene>
    <name evidence="3" type="ORF">MERR_LOCUS6413</name>
</gene>
<protein>
    <recommendedName>
        <fullName evidence="5">K-box domain-containing protein</fullName>
    </recommendedName>
</protein>
<sequence>MSKSCESSRSLQEHDHEANETFKSFQLLDVDDSESVREMPCSSKFSRISHRSERSLPKQEDLVALRDKAETLRSELEDLQILNDNMCAEGIDALSVAELRSLLGPLEQGLLSVETQVAKKRIEQEEIDRRMVKQEFGEEGDTDDVKLWIQSKRDQSLDLQLLAAKKRSFFRRTGRERRRSTESRKHWDDHETLVQAIKKMKREIPILQLWNRRMCGEDIDGMDFFELLVLRRQINIGRVYIRYWVLEKGGKLGNYESIGGENEHGGERRKVS</sequence>
<feature type="compositionally biased region" description="Polar residues" evidence="2">
    <location>
        <begin position="1"/>
        <end position="10"/>
    </location>
</feature>
<keyword evidence="4" id="KW-1185">Reference proteome</keyword>
<dbReference type="Proteomes" id="UP000467841">
    <property type="component" value="Unassembled WGS sequence"/>
</dbReference>
<feature type="coiled-coil region" evidence="1">
    <location>
        <begin position="62"/>
        <end position="89"/>
    </location>
</feature>
<keyword evidence="1" id="KW-0175">Coiled coil</keyword>
<evidence type="ECO:0000313" key="3">
    <source>
        <dbReference type="EMBL" id="CAA7019178.1"/>
    </source>
</evidence>
<accession>A0A6D2I1S6</accession>
<organism evidence="3 4">
    <name type="scientific">Microthlaspi erraticum</name>
    <dbReference type="NCBI Taxonomy" id="1685480"/>
    <lineage>
        <taxon>Eukaryota</taxon>
        <taxon>Viridiplantae</taxon>
        <taxon>Streptophyta</taxon>
        <taxon>Embryophyta</taxon>
        <taxon>Tracheophyta</taxon>
        <taxon>Spermatophyta</taxon>
        <taxon>Magnoliopsida</taxon>
        <taxon>eudicotyledons</taxon>
        <taxon>Gunneridae</taxon>
        <taxon>Pentapetalae</taxon>
        <taxon>rosids</taxon>
        <taxon>malvids</taxon>
        <taxon>Brassicales</taxon>
        <taxon>Brassicaceae</taxon>
        <taxon>Coluteocarpeae</taxon>
        <taxon>Microthlaspi</taxon>
    </lineage>
</organism>
<evidence type="ECO:0000256" key="1">
    <source>
        <dbReference type="SAM" id="Coils"/>
    </source>
</evidence>
<comment type="caution">
    <text evidence="3">The sequence shown here is derived from an EMBL/GenBank/DDBJ whole genome shotgun (WGS) entry which is preliminary data.</text>
</comment>
<feature type="region of interest" description="Disordered" evidence="2">
    <location>
        <begin position="1"/>
        <end position="24"/>
    </location>
</feature>
<proteinExistence type="predicted"/>
<name>A0A6D2I1S6_9BRAS</name>
<feature type="compositionally biased region" description="Basic and acidic residues" evidence="2">
    <location>
        <begin position="11"/>
        <end position="20"/>
    </location>
</feature>